<evidence type="ECO:0000313" key="3">
    <source>
        <dbReference type="Proteomes" id="UP001176961"/>
    </source>
</evidence>
<sequence>MTSVRCFGEPYKEWFFWFDHYAVMDEESLLEYLSRELTRIEEEAPKNITNDAVLYNDTDPVYGSYGSEYNLFVYLNLMNANARKFACILVDETCPNLAGEEIYICATEQAALENGDIVYEIAGATTKVATTTKAATTSVTTTAKATTSAATTAKATTNVTTTVTSLKSVATSSTPTLPKHITECASAPTTPSCITQSPKRVRREAKASPFEDFLMKKPAPAKGGGKSHRKKTLTAHRTHAAKTATGEN</sequence>
<reference evidence="2" key="1">
    <citation type="submission" date="2023-07" db="EMBL/GenBank/DDBJ databases">
        <authorList>
            <consortium name="CYATHOMIX"/>
        </authorList>
    </citation>
    <scope>NUCLEOTIDE SEQUENCE</scope>
    <source>
        <strain evidence="2">N/A</strain>
    </source>
</reference>
<evidence type="ECO:0000256" key="1">
    <source>
        <dbReference type="SAM" id="MobiDB-lite"/>
    </source>
</evidence>
<dbReference type="Proteomes" id="UP001176961">
    <property type="component" value="Unassembled WGS sequence"/>
</dbReference>
<accession>A0AA36H1J2</accession>
<name>A0AA36H1J2_CYLNA</name>
<evidence type="ECO:0000313" key="2">
    <source>
        <dbReference type="EMBL" id="CAJ0602009.1"/>
    </source>
</evidence>
<proteinExistence type="predicted"/>
<gene>
    <name evidence="2" type="ORF">CYNAS_LOCUS13992</name>
</gene>
<feature type="compositionally biased region" description="Basic residues" evidence="1">
    <location>
        <begin position="225"/>
        <end position="240"/>
    </location>
</feature>
<organism evidence="2 3">
    <name type="scientific">Cylicocyclus nassatus</name>
    <name type="common">Nematode worm</name>
    <dbReference type="NCBI Taxonomy" id="53992"/>
    <lineage>
        <taxon>Eukaryota</taxon>
        <taxon>Metazoa</taxon>
        <taxon>Ecdysozoa</taxon>
        <taxon>Nematoda</taxon>
        <taxon>Chromadorea</taxon>
        <taxon>Rhabditida</taxon>
        <taxon>Rhabditina</taxon>
        <taxon>Rhabditomorpha</taxon>
        <taxon>Strongyloidea</taxon>
        <taxon>Strongylidae</taxon>
        <taxon>Cylicocyclus</taxon>
    </lineage>
</organism>
<dbReference type="EMBL" id="CATQJL010000305">
    <property type="protein sequence ID" value="CAJ0602009.1"/>
    <property type="molecule type" value="Genomic_DNA"/>
</dbReference>
<feature type="region of interest" description="Disordered" evidence="1">
    <location>
        <begin position="205"/>
        <end position="248"/>
    </location>
</feature>
<dbReference type="AlphaFoldDB" id="A0AA36H1J2"/>
<protein>
    <submittedName>
        <fullName evidence="2">Uncharacterized protein</fullName>
    </submittedName>
</protein>
<keyword evidence="3" id="KW-1185">Reference proteome</keyword>
<comment type="caution">
    <text evidence="2">The sequence shown here is derived from an EMBL/GenBank/DDBJ whole genome shotgun (WGS) entry which is preliminary data.</text>
</comment>